<proteinExistence type="predicted"/>
<dbReference type="AlphaFoldDB" id="A0AAV2F7P8"/>
<accession>A0AAV2F7P8</accession>
<name>A0AAV2F7P8_9ROSI</name>
<evidence type="ECO:0000313" key="3">
    <source>
        <dbReference type="Proteomes" id="UP001497516"/>
    </source>
</evidence>
<keyword evidence="3" id="KW-1185">Reference proteome</keyword>
<reference evidence="2 3" key="1">
    <citation type="submission" date="2024-04" db="EMBL/GenBank/DDBJ databases">
        <authorList>
            <person name="Fracassetti M."/>
        </authorList>
    </citation>
    <scope>NUCLEOTIDE SEQUENCE [LARGE SCALE GENOMIC DNA]</scope>
</reference>
<evidence type="ECO:0000256" key="1">
    <source>
        <dbReference type="SAM" id="MobiDB-lite"/>
    </source>
</evidence>
<protein>
    <submittedName>
        <fullName evidence="2">Uncharacterized protein</fullName>
    </submittedName>
</protein>
<gene>
    <name evidence="2" type="ORF">LTRI10_LOCUS34790</name>
</gene>
<dbReference type="Proteomes" id="UP001497516">
    <property type="component" value="Chromosome 6"/>
</dbReference>
<feature type="region of interest" description="Disordered" evidence="1">
    <location>
        <begin position="1"/>
        <end position="70"/>
    </location>
</feature>
<feature type="compositionally biased region" description="Low complexity" evidence="1">
    <location>
        <begin position="35"/>
        <end position="48"/>
    </location>
</feature>
<dbReference type="EMBL" id="OZ034819">
    <property type="protein sequence ID" value="CAL1394276.1"/>
    <property type="molecule type" value="Genomic_DNA"/>
</dbReference>
<sequence>MDNLPISIGGDGNDAGSSSQPLPDLNLPIGGDGNDAGSSNGNDAGSSSQPLPDFHLPPAAAPEPEQEPNPYIVAAQLHQEEIRRKNVKRLRAFQGLVNHWERERERAIRLEMERYAIE</sequence>
<organism evidence="2 3">
    <name type="scientific">Linum trigynum</name>
    <dbReference type="NCBI Taxonomy" id="586398"/>
    <lineage>
        <taxon>Eukaryota</taxon>
        <taxon>Viridiplantae</taxon>
        <taxon>Streptophyta</taxon>
        <taxon>Embryophyta</taxon>
        <taxon>Tracheophyta</taxon>
        <taxon>Spermatophyta</taxon>
        <taxon>Magnoliopsida</taxon>
        <taxon>eudicotyledons</taxon>
        <taxon>Gunneridae</taxon>
        <taxon>Pentapetalae</taxon>
        <taxon>rosids</taxon>
        <taxon>fabids</taxon>
        <taxon>Malpighiales</taxon>
        <taxon>Linaceae</taxon>
        <taxon>Linum</taxon>
    </lineage>
</organism>
<evidence type="ECO:0000313" key="2">
    <source>
        <dbReference type="EMBL" id="CAL1394276.1"/>
    </source>
</evidence>